<feature type="non-terminal residue" evidence="2">
    <location>
        <position position="1"/>
    </location>
</feature>
<evidence type="ECO:0000256" key="1">
    <source>
        <dbReference type="SAM" id="MobiDB-lite"/>
    </source>
</evidence>
<protein>
    <submittedName>
        <fullName evidence="2">Uncharacterized protein</fullName>
    </submittedName>
</protein>
<dbReference type="EMBL" id="JASPKZ010000773">
    <property type="protein sequence ID" value="KAJ9599633.1"/>
    <property type="molecule type" value="Genomic_DNA"/>
</dbReference>
<keyword evidence="3" id="KW-1185">Reference proteome</keyword>
<name>A0AAD8AL01_DIPPU</name>
<comment type="caution">
    <text evidence="2">The sequence shown here is derived from an EMBL/GenBank/DDBJ whole genome shotgun (WGS) entry which is preliminary data.</text>
</comment>
<dbReference type="AlphaFoldDB" id="A0AAD8AL01"/>
<organism evidence="2 3">
    <name type="scientific">Diploptera punctata</name>
    <name type="common">Pacific beetle cockroach</name>
    <dbReference type="NCBI Taxonomy" id="6984"/>
    <lineage>
        <taxon>Eukaryota</taxon>
        <taxon>Metazoa</taxon>
        <taxon>Ecdysozoa</taxon>
        <taxon>Arthropoda</taxon>
        <taxon>Hexapoda</taxon>
        <taxon>Insecta</taxon>
        <taxon>Pterygota</taxon>
        <taxon>Neoptera</taxon>
        <taxon>Polyneoptera</taxon>
        <taxon>Dictyoptera</taxon>
        <taxon>Blattodea</taxon>
        <taxon>Blaberoidea</taxon>
        <taxon>Blaberidae</taxon>
        <taxon>Diplopterinae</taxon>
        <taxon>Diploptera</taxon>
    </lineage>
</organism>
<sequence>ITKIFQKALLKMMHLKPVNKHEETNIEERQDATEEFSTVPDIENVGQKDQEDEEKATKEELNLKEQSAETLEDEEKDMQEQIIVSVYQFISR</sequence>
<evidence type="ECO:0000313" key="3">
    <source>
        <dbReference type="Proteomes" id="UP001233999"/>
    </source>
</evidence>
<reference evidence="2" key="1">
    <citation type="journal article" date="2023" name="IScience">
        <title>Live-bearing cockroach genome reveals convergent evolutionary mechanisms linked to viviparity in insects and beyond.</title>
        <authorList>
            <person name="Fouks B."/>
            <person name="Harrison M.C."/>
            <person name="Mikhailova A.A."/>
            <person name="Marchal E."/>
            <person name="English S."/>
            <person name="Carruthers M."/>
            <person name="Jennings E.C."/>
            <person name="Chiamaka E.L."/>
            <person name="Frigard R.A."/>
            <person name="Pippel M."/>
            <person name="Attardo G.M."/>
            <person name="Benoit J.B."/>
            <person name="Bornberg-Bauer E."/>
            <person name="Tobe S.S."/>
        </authorList>
    </citation>
    <scope>NUCLEOTIDE SEQUENCE</scope>
    <source>
        <strain evidence="2">Stay&amp;Tobe</strain>
    </source>
</reference>
<accession>A0AAD8AL01</accession>
<feature type="non-terminal residue" evidence="2">
    <location>
        <position position="92"/>
    </location>
</feature>
<dbReference type="Proteomes" id="UP001233999">
    <property type="component" value="Unassembled WGS sequence"/>
</dbReference>
<feature type="region of interest" description="Disordered" evidence="1">
    <location>
        <begin position="21"/>
        <end position="76"/>
    </location>
</feature>
<reference evidence="2" key="2">
    <citation type="submission" date="2023-05" db="EMBL/GenBank/DDBJ databases">
        <authorList>
            <person name="Fouks B."/>
        </authorList>
    </citation>
    <scope>NUCLEOTIDE SEQUENCE</scope>
    <source>
        <strain evidence="2">Stay&amp;Tobe</strain>
        <tissue evidence="2">Testes</tissue>
    </source>
</reference>
<proteinExistence type="predicted"/>
<feature type="compositionally biased region" description="Basic and acidic residues" evidence="1">
    <location>
        <begin position="55"/>
        <end position="67"/>
    </location>
</feature>
<feature type="compositionally biased region" description="Basic and acidic residues" evidence="1">
    <location>
        <begin position="21"/>
        <end position="32"/>
    </location>
</feature>
<evidence type="ECO:0000313" key="2">
    <source>
        <dbReference type="EMBL" id="KAJ9599633.1"/>
    </source>
</evidence>
<gene>
    <name evidence="2" type="ORF">L9F63_026518</name>
</gene>